<dbReference type="Proteomes" id="UP001165960">
    <property type="component" value="Unassembled WGS sequence"/>
</dbReference>
<keyword evidence="2" id="KW-1185">Reference proteome</keyword>
<proteinExistence type="predicted"/>
<name>A0ACC2UTN7_9FUNG</name>
<evidence type="ECO:0000313" key="1">
    <source>
        <dbReference type="EMBL" id="KAJ9089861.1"/>
    </source>
</evidence>
<organism evidence="1 2">
    <name type="scientific">Entomophthora muscae</name>
    <dbReference type="NCBI Taxonomy" id="34485"/>
    <lineage>
        <taxon>Eukaryota</taxon>
        <taxon>Fungi</taxon>
        <taxon>Fungi incertae sedis</taxon>
        <taxon>Zoopagomycota</taxon>
        <taxon>Entomophthoromycotina</taxon>
        <taxon>Entomophthoromycetes</taxon>
        <taxon>Entomophthorales</taxon>
        <taxon>Entomophthoraceae</taxon>
        <taxon>Entomophthora</taxon>
    </lineage>
</organism>
<gene>
    <name evidence="1" type="ORF">DSO57_1008542</name>
</gene>
<accession>A0ACC2UTN7</accession>
<dbReference type="EMBL" id="QTSX02000026">
    <property type="protein sequence ID" value="KAJ9089861.1"/>
    <property type="molecule type" value="Genomic_DNA"/>
</dbReference>
<sequence length="882" mass="100875">MRYSSRPLENEIEFTGYSPNPSEDKHVTLSKKDSKKRISTLKPIIKRHLNEISKIKVVCYRELSKFRFLASKVLVARAGLREAEYSILISKATLLEDGVMLNKICAQLEFHGRLYPRQTVVELLSWAREKDLPLAIRVYEYCMNYKHFLLTTQAIDVWMVFFIQHLSWEKHLEFYDLAKAKLVWGTFSLGSCIMILKALVRQFTDLRGEQPLIIPALANTFLLDTVQSKHGSNVEIKNLVFQVRFPNCPIEEGLRLLDDMFSLGTHFEPQSIRVASLTSARRGHLDLLDRLTNFSDAYYPNHKFVFDSFLLGLLFAGDMKNMKKLMDMQLRNLGMPTPESFGYLIQILVAQDDMQGVMDMLMVMNNHNIPLTRHISHSVMQGFLKKLDFDSAGDLLEEMHGMGLEPDVSTIEALLCHASEAGNWEIIFRAYHSCRSKNIFFHTPKTFKSLIHAYLEVRDNSGVTSMTRALRRFLSSPRSLLFPHSDYLPLLQLLLDRGLSKELDSVYRFLISTGISTPHTFNHIVSRYLLKGQIEEAKRVYFDFISLGISPDSDSYDSAIILCAKSKDIPGLQKLYLDSRDRGIPLSQSTAVCLVKYLHELGDPEAALKVYHDIISHHPDHHPHLLEAAVCAQLDMHSGDEFESATSLIYFSDLKPTPKTIRLLLNHALFRSSSLDKANKVSQLLTAKEIPIDFTFWNALMEFHLSKGDAAAAIGIYEAQQHPNYETYSLLVEHFIGQGDFPGVMEWVNEMKRCAFPPETKLCNRILSFYCERANYEEAFNIYEDMLWLQTPLDLETCRILAKLLIIHQRFHELLNFLESLAASDCPPDSNLLNMVLETTSDGAPRFFHKDLFRLARQYSWPISDPSQIDPACSTDGSQASL</sequence>
<evidence type="ECO:0000313" key="2">
    <source>
        <dbReference type="Proteomes" id="UP001165960"/>
    </source>
</evidence>
<protein>
    <submittedName>
        <fullName evidence="1">Uncharacterized protein</fullName>
    </submittedName>
</protein>
<comment type="caution">
    <text evidence="1">The sequence shown here is derived from an EMBL/GenBank/DDBJ whole genome shotgun (WGS) entry which is preliminary data.</text>
</comment>
<reference evidence="1" key="1">
    <citation type="submission" date="2022-04" db="EMBL/GenBank/DDBJ databases">
        <title>Genome of the entomopathogenic fungus Entomophthora muscae.</title>
        <authorList>
            <person name="Elya C."/>
            <person name="Lovett B.R."/>
            <person name="Lee E."/>
            <person name="Macias A.M."/>
            <person name="Hajek A.E."/>
            <person name="De Bivort B.L."/>
            <person name="Kasson M.T."/>
            <person name="De Fine Licht H.H."/>
            <person name="Stajich J.E."/>
        </authorList>
    </citation>
    <scope>NUCLEOTIDE SEQUENCE</scope>
    <source>
        <strain evidence="1">Berkeley</strain>
    </source>
</reference>